<dbReference type="PROSITE" id="PS50011">
    <property type="entry name" value="PROTEIN_KINASE_DOM"/>
    <property type="match status" value="1"/>
</dbReference>
<dbReference type="PANTHER" id="PTHR23257">
    <property type="entry name" value="SERINE-THREONINE PROTEIN KINASE"/>
    <property type="match status" value="1"/>
</dbReference>
<feature type="compositionally biased region" description="Basic and acidic residues" evidence="1">
    <location>
        <begin position="731"/>
        <end position="745"/>
    </location>
</feature>
<dbReference type="Pfam" id="PF00069">
    <property type="entry name" value="Pkinase"/>
    <property type="match status" value="1"/>
</dbReference>
<feature type="region of interest" description="Disordered" evidence="1">
    <location>
        <begin position="832"/>
        <end position="870"/>
    </location>
</feature>
<evidence type="ECO:0000259" key="2">
    <source>
        <dbReference type="PROSITE" id="PS50011"/>
    </source>
</evidence>
<evidence type="ECO:0000256" key="1">
    <source>
        <dbReference type="SAM" id="MobiDB-lite"/>
    </source>
</evidence>
<feature type="domain" description="Protein kinase" evidence="2">
    <location>
        <begin position="329"/>
        <end position="575"/>
    </location>
</feature>
<feature type="region of interest" description="Disordered" evidence="1">
    <location>
        <begin position="162"/>
        <end position="192"/>
    </location>
</feature>
<proteinExistence type="predicted"/>
<dbReference type="Proteomes" id="UP000028545">
    <property type="component" value="Unassembled WGS sequence"/>
</dbReference>
<dbReference type="InterPro" id="IPR011009">
    <property type="entry name" value="Kinase-like_dom_sf"/>
</dbReference>
<keyword evidence="3" id="KW-0808">Transferase</keyword>
<feature type="compositionally biased region" description="Basic and acidic residues" evidence="1">
    <location>
        <begin position="180"/>
        <end position="191"/>
    </location>
</feature>
<dbReference type="SUPFAM" id="SSF56112">
    <property type="entry name" value="Protein kinase-like (PK-like)"/>
    <property type="match status" value="1"/>
</dbReference>
<feature type="region of interest" description="Disordered" evidence="1">
    <location>
        <begin position="722"/>
        <end position="762"/>
    </location>
</feature>
<feature type="compositionally biased region" description="Basic and acidic residues" evidence="1">
    <location>
        <begin position="661"/>
        <end position="672"/>
    </location>
</feature>
<dbReference type="EMBL" id="JOWA01000110">
    <property type="protein sequence ID" value="KEZ41087.1"/>
    <property type="molecule type" value="Genomic_DNA"/>
</dbReference>
<name>A0A084G175_PSEDA</name>
<comment type="caution">
    <text evidence="3">The sequence shown here is derived from an EMBL/GenBank/DDBJ whole genome shotgun (WGS) entry which is preliminary data.</text>
</comment>
<feature type="compositionally biased region" description="Basic and acidic residues" evidence="1">
    <location>
        <begin position="36"/>
        <end position="45"/>
    </location>
</feature>
<dbReference type="AlphaFoldDB" id="A0A084G175"/>
<dbReference type="Gene3D" id="1.10.510.10">
    <property type="entry name" value="Transferase(Phosphotransferase) domain 1"/>
    <property type="match status" value="1"/>
</dbReference>
<accession>A0A084G175</accession>
<dbReference type="GO" id="GO:0007165">
    <property type="term" value="P:signal transduction"/>
    <property type="evidence" value="ECO:0007669"/>
    <property type="project" value="TreeGrafter"/>
</dbReference>
<dbReference type="GO" id="GO:0004672">
    <property type="term" value="F:protein kinase activity"/>
    <property type="evidence" value="ECO:0007669"/>
    <property type="project" value="InterPro"/>
</dbReference>
<dbReference type="InterPro" id="IPR000719">
    <property type="entry name" value="Prot_kinase_dom"/>
</dbReference>
<dbReference type="GeneID" id="27726215"/>
<keyword evidence="4" id="KW-1185">Reference proteome</keyword>
<organism evidence="3 4">
    <name type="scientific">Pseudallescheria apiosperma</name>
    <name type="common">Scedosporium apiospermum</name>
    <dbReference type="NCBI Taxonomy" id="563466"/>
    <lineage>
        <taxon>Eukaryota</taxon>
        <taxon>Fungi</taxon>
        <taxon>Dikarya</taxon>
        <taxon>Ascomycota</taxon>
        <taxon>Pezizomycotina</taxon>
        <taxon>Sordariomycetes</taxon>
        <taxon>Hypocreomycetidae</taxon>
        <taxon>Microascales</taxon>
        <taxon>Microascaceae</taxon>
        <taxon>Scedosporium</taxon>
    </lineage>
</organism>
<feature type="region of interest" description="Disordered" evidence="1">
    <location>
        <begin position="637"/>
        <end position="678"/>
    </location>
</feature>
<sequence length="990" mass="109780">MAQTDIPSSTPPPGTTNFLRRLLFGYGNNTTATSSDPKKSEDDAPQRTGLIRRVSRKVVPGLPRMQTFKRQQSEKRTNLAPVQPTPAERRALSVDRRAVLSRTTSRISRTATETLPRSSAPDFLEPPRCSQDFSTSEVVNPHDSGWQSDSAEEFCRLDVESQTDPNIDLDPNPEFEENDEKSQDPWAHETESITASQIQEELETTWILNLSMHFRDKSNREKFFVTYREQCETEVVWRRVTISLDYRKAPEDSLEMELTKTKFQRDKSAKIYEAIRDSLSAIRFYDTVTNLKLQTTDGRLHVHVAEDLNEIISYPPVREVQHLRCRRIRERDIAFDSHMSGFVYKVHVGGQVLIKKEIPGPDTINEFIYEINALYSLQYSSSVITFFGVVVDNKDEHVKGLLISYAERGSLMDILYDHRPNNEQGLPRLPFTTRATWAKQVVQGLADIHESGFVQGDFTLSNIVIDSGGNAKIIDINRRGCPVGWEPPEARPLLKSSQGISMYIGVKSDLYQLGMVLWALAMEDDEPEKYGPRLALEPDVDVPSWYRRLVEICLSDEPRMRLQAASLLCLFPSGLSSGSVRHMARSPSQYGSHLRNGYPSEGARTNGIPEIRAVSPSDRWTYTSFMHPDDASFAGYDAPYGYPPRGRSPPSPLPSNFGQYDMHRAHGGDSRSRSRSANVASYSDDAGWDANAEDAQSIDLARKEDEMSKLSDACAESLVARDMDEYAGSERGGEVEKEEREKEATSPRVVDTGDADDDGSTPQQKFIVLEARNKDDAADATIDVQETTNTDPANAVNRDVEAGPTEHVDDMEGGQILANGLGILSVAGITEPKGQIDSGTKEMTTASESDMHEKSGESAGLTEPGEPPKVHGREAAAVISADDDESGVRNGVNTDTDTLAAKAPTQHSSHDKEVSQRSIQIQTLPCRSSEEEVLLILEGVGADRHAVRDMSGFPTSLDDRDLVFTPPGMSTTMQGLEEIPVSAVVDVKDG</sequence>
<dbReference type="GO" id="GO:0005737">
    <property type="term" value="C:cytoplasm"/>
    <property type="evidence" value="ECO:0007669"/>
    <property type="project" value="TreeGrafter"/>
</dbReference>
<dbReference type="HOGENOM" id="CLU_006696_0_0_1"/>
<feature type="region of interest" description="Disordered" evidence="1">
    <location>
        <begin position="582"/>
        <end position="610"/>
    </location>
</feature>
<dbReference type="OrthoDB" id="635774at2759"/>
<gene>
    <name evidence="3" type="ORF">SAPIO_CDS7143</name>
</gene>
<dbReference type="VEuPathDB" id="FungiDB:SAPIO_CDS7143"/>
<dbReference type="KEGG" id="sapo:SAPIO_CDS7143"/>
<dbReference type="InterPro" id="IPR050167">
    <property type="entry name" value="Ser_Thr_protein_kinase"/>
</dbReference>
<feature type="region of interest" description="Disordered" evidence="1">
    <location>
        <begin position="130"/>
        <end position="149"/>
    </location>
</feature>
<feature type="region of interest" description="Disordered" evidence="1">
    <location>
        <begin position="26"/>
        <end position="51"/>
    </location>
</feature>
<dbReference type="RefSeq" id="XP_016640886.1">
    <property type="nucleotide sequence ID" value="XM_016789059.1"/>
</dbReference>
<keyword evidence="3" id="KW-0418">Kinase</keyword>
<feature type="compositionally biased region" description="Polar residues" evidence="1">
    <location>
        <begin position="837"/>
        <end position="848"/>
    </location>
</feature>
<protein>
    <submittedName>
        <fullName evidence="3">Protein kinase</fullName>
    </submittedName>
</protein>
<reference evidence="3 4" key="1">
    <citation type="journal article" date="2014" name="Genome Announc.">
        <title>Draft genome sequence of the pathogenic fungus Scedosporium apiospermum.</title>
        <authorList>
            <person name="Vandeputte P."/>
            <person name="Ghamrawi S."/>
            <person name="Rechenmann M."/>
            <person name="Iltis A."/>
            <person name="Giraud S."/>
            <person name="Fleury M."/>
            <person name="Thornton C."/>
            <person name="Delhaes L."/>
            <person name="Meyer W."/>
            <person name="Papon N."/>
            <person name="Bouchara J.P."/>
        </authorList>
    </citation>
    <scope>NUCLEOTIDE SEQUENCE [LARGE SCALE GENOMIC DNA]</scope>
    <source>
        <strain evidence="3 4">IHEM 14462</strain>
    </source>
</reference>
<dbReference type="GO" id="GO:0005524">
    <property type="term" value="F:ATP binding"/>
    <property type="evidence" value="ECO:0007669"/>
    <property type="project" value="InterPro"/>
</dbReference>
<evidence type="ECO:0000313" key="4">
    <source>
        <dbReference type="Proteomes" id="UP000028545"/>
    </source>
</evidence>
<evidence type="ECO:0000313" key="3">
    <source>
        <dbReference type="EMBL" id="KEZ41087.1"/>
    </source>
</evidence>